<accession>A0ABV1YRA9</accession>
<evidence type="ECO:0000313" key="1">
    <source>
        <dbReference type="EMBL" id="MER8937696.1"/>
    </source>
</evidence>
<protein>
    <submittedName>
        <fullName evidence="1">Uncharacterized protein</fullName>
    </submittedName>
</protein>
<evidence type="ECO:0000313" key="2">
    <source>
        <dbReference type="Proteomes" id="UP001464387"/>
    </source>
</evidence>
<dbReference type="RefSeq" id="WP_352610379.1">
    <property type="nucleotide sequence ID" value="NZ_JAMYMY010000088.1"/>
</dbReference>
<sequence>REDDRSPSRPDHLHGLCHVGTTYKRALPRKNLGMDQPVPGCLGNPEAIRQALAYHRCINN</sequence>
<dbReference type="Proteomes" id="UP001464387">
    <property type="component" value="Unassembled WGS sequence"/>
</dbReference>
<dbReference type="EMBL" id="JAMYPJ010000094">
    <property type="protein sequence ID" value="MER8937696.1"/>
    <property type="molecule type" value="Genomic_DNA"/>
</dbReference>
<name>A0ABV1YRA9_9HYPH</name>
<proteinExistence type="predicted"/>
<keyword evidence="2" id="KW-1185">Reference proteome</keyword>
<gene>
    <name evidence="1" type="ORF">NKI33_32780</name>
</gene>
<organism evidence="1 2">
    <name type="scientific">Mesorhizobium opportunistum</name>
    <dbReference type="NCBI Taxonomy" id="593909"/>
    <lineage>
        <taxon>Bacteria</taxon>
        <taxon>Pseudomonadati</taxon>
        <taxon>Pseudomonadota</taxon>
        <taxon>Alphaproteobacteria</taxon>
        <taxon>Hyphomicrobiales</taxon>
        <taxon>Phyllobacteriaceae</taxon>
        <taxon>Mesorhizobium</taxon>
    </lineage>
</organism>
<reference evidence="1 2" key="1">
    <citation type="journal article" date="2024" name="Proc. Natl. Acad. Sci. U.S.A.">
        <title>The evolutionary genomics of adaptation to stress in wild rhizobium bacteria.</title>
        <authorList>
            <person name="Kehlet-Delgado H."/>
            <person name="Montoya A.P."/>
            <person name="Jensen K.T."/>
            <person name="Wendlandt C.E."/>
            <person name="Dexheimer C."/>
            <person name="Roberts M."/>
            <person name="Torres Martinez L."/>
            <person name="Friesen M.L."/>
            <person name="Griffitts J.S."/>
            <person name="Porter S.S."/>
        </authorList>
    </citation>
    <scope>NUCLEOTIDE SEQUENCE [LARGE SCALE GENOMIC DNA]</scope>
    <source>
        <strain evidence="1 2">M0729</strain>
    </source>
</reference>
<feature type="non-terminal residue" evidence="1">
    <location>
        <position position="1"/>
    </location>
</feature>
<comment type="caution">
    <text evidence="1">The sequence shown here is derived from an EMBL/GenBank/DDBJ whole genome shotgun (WGS) entry which is preliminary data.</text>
</comment>